<evidence type="ECO:0000256" key="8">
    <source>
        <dbReference type="SAM" id="SignalP"/>
    </source>
</evidence>
<evidence type="ECO:0000256" key="2">
    <source>
        <dbReference type="ARBA" id="ARBA00022846"/>
    </source>
</evidence>
<dbReference type="PANTHER" id="PTHR15504">
    <property type="entry name" value="NASOPHARYNGEAL EPITHELIUM SPECIFIC PROTEIN 1"/>
    <property type="match status" value="1"/>
</dbReference>
<feature type="signal peptide" evidence="8">
    <location>
        <begin position="1"/>
        <end position="19"/>
    </location>
</feature>
<keyword evidence="11" id="KW-1185">Reference proteome</keyword>
<evidence type="ECO:0000259" key="9">
    <source>
        <dbReference type="Pfam" id="PF13868"/>
    </source>
</evidence>
<sequence>MPFHLCCLLLLELVDPLHKSGLLRQILLQAVITDKVGSQCKDIILTALCTVHHEIQLPHSLVKDALRAKRSQEATEREWRRKELEDERKKAEVTAMLMKSRTDQIRQKQHFLAVQATKERLEFERVLK</sequence>
<dbReference type="InterPro" id="IPR043597">
    <property type="entry name" value="TPH_dom"/>
</dbReference>
<evidence type="ECO:0000256" key="3">
    <source>
        <dbReference type="ARBA" id="ARBA00023054"/>
    </source>
</evidence>
<evidence type="ECO:0000256" key="6">
    <source>
        <dbReference type="ARBA" id="ARBA00034116"/>
    </source>
</evidence>
<comment type="subcellular location">
    <subcellularLocation>
        <location evidence="1">Cell projection</location>
        <location evidence="1">Cilium</location>
        <location evidence="1">Flagellum</location>
    </subcellularLocation>
</comment>
<evidence type="ECO:0000256" key="7">
    <source>
        <dbReference type="ARBA" id="ARBA00034142"/>
    </source>
</evidence>
<evidence type="ECO:0000256" key="4">
    <source>
        <dbReference type="ARBA" id="ARBA00023069"/>
    </source>
</evidence>
<evidence type="ECO:0000256" key="5">
    <source>
        <dbReference type="ARBA" id="ARBA00023273"/>
    </source>
</evidence>
<dbReference type="InterPro" id="IPR033253">
    <property type="entry name" value="CFAP45"/>
</dbReference>
<keyword evidence="5" id="KW-0966">Cell projection</keyword>
<accession>A0A401NPG4</accession>
<feature type="domain" description="Trichohyalin-plectin-homology" evidence="9">
    <location>
        <begin position="63"/>
        <end position="128"/>
    </location>
</feature>
<comment type="caution">
    <text evidence="10">The sequence shown here is derived from an EMBL/GenBank/DDBJ whole genome shotgun (WGS) entry which is preliminary data.</text>
</comment>
<evidence type="ECO:0000256" key="1">
    <source>
        <dbReference type="ARBA" id="ARBA00004230"/>
    </source>
</evidence>
<keyword evidence="8" id="KW-0732">Signal</keyword>
<gene>
    <name evidence="10" type="ORF">scyTo_0004300</name>
</gene>
<dbReference type="Proteomes" id="UP000288216">
    <property type="component" value="Unassembled WGS sequence"/>
</dbReference>
<keyword evidence="2" id="KW-0282">Flagellum</keyword>
<feature type="chain" id="PRO_5019145442" description="Cilia- and flagella-associated protein 45" evidence="8">
    <location>
        <begin position="20"/>
        <end position="128"/>
    </location>
</feature>
<organism evidence="10 11">
    <name type="scientific">Scyliorhinus torazame</name>
    <name type="common">Cloudy catshark</name>
    <name type="synonym">Catulus torazame</name>
    <dbReference type="NCBI Taxonomy" id="75743"/>
    <lineage>
        <taxon>Eukaryota</taxon>
        <taxon>Metazoa</taxon>
        <taxon>Chordata</taxon>
        <taxon>Craniata</taxon>
        <taxon>Vertebrata</taxon>
        <taxon>Chondrichthyes</taxon>
        <taxon>Elasmobranchii</taxon>
        <taxon>Galeomorphii</taxon>
        <taxon>Galeoidea</taxon>
        <taxon>Carcharhiniformes</taxon>
        <taxon>Scyliorhinidae</taxon>
        <taxon>Scyliorhinus</taxon>
    </lineage>
</organism>
<dbReference type="GO" id="GO:0031514">
    <property type="term" value="C:motile cilium"/>
    <property type="evidence" value="ECO:0007669"/>
    <property type="project" value="UniProtKB-SubCell"/>
</dbReference>
<evidence type="ECO:0000313" key="10">
    <source>
        <dbReference type="EMBL" id="GCB62739.1"/>
    </source>
</evidence>
<dbReference type="PANTHER" id="PTHR15504:SF0">
    <property type="entry name" value="CILIA- AND FLAGELLA-ASSOCIATED PROTEIN 45"/>
    <property type="match status" value="1"/>
</dbReference>
<dbReference type="EMBL" id="BFAA01001265">
    <property type="protein sequence ID" value="GCB62739.1"/>
    <property type="molecule type" value="Genomic_DNA"/>
</dbReference>
<dbReference type="AlphaFoldDB" id="A0A401NPG4"/>
<dbReference type="OrthoDB" id="1902038at2759"/>
<reference evidence="10 11" key="1">
    <citation type="journal article" date="2018" name="Nat. Ecol. Evol.">
        <title>Shark genomes provide insights into elasmobranch evolution and the origin of vertebrates.</title>
        <authorList>
            <person name="Hara Y"/>
            <person name="Yamaguchi K"/>
            <person name="Onimaru K"/>
            <person name="Kadota M"/>
            <person name="Koyanagi M"/>
            <person name="Keeley SD"/>
            <person name="Tatsumi K"/>
            <person name="Tanaka K"/>
            <person name="Motone F"/>
            <person name="Kageyama Y"/>
            <person name="Nozu R"/>
            <person name="Adachi N"/>
            <person name="Nishimura O"/>
            <person name="Nakagawa R"/>
            <person name="Tanegashima C"/>
            <person name="Kiyatake I"/>
            <person name="Matsumoto R"/>
            <person name="Murakumo K"/>
            <person name="Nishida K"/>
            <person name="Terakita A"/>
            <person name="Kuratani S"/>
            <person name="Sato K"/>
            <person name="Hyodo S Kuraku.S."/>
        </authorList>
    </citation>
    <scope>NUCLEOTIDE SEQUENCE [LARGE SCALE GENOMIC DNA]</scope>
</reference>
<proteinExistence type="inferred from homology"/>
<name>A0A401NPG4_SCYTO</name>
<comment type="similarity">
    <text evidence="6">Belongs to the CFAP45 family.</text>
</comment>
<keyword evidence="3" id="KW-0175">Coiled coil</keyword>
<keyword evidence="4" id="KW-0969">Cilium</keyword>
<dbReference type="Pfam" id="PF13868">
    <property type="entry name" value="TPH"/>
    <property type="match status" value="1"/>
</dbReference>
<evidence type="ECO:0000313" key="11">
    <source>
        <dbReference type="Proteomes" id="UP000288216"/>
    </source>
</evidence>
<dbReference type="STRING" id="75743.A0A401NPG4"/>
<protein>
    <recommendedName>
        <fullName evidence="7">Cilia- and flagella-associated protein 45</fullName>
    </recommendedName>
</protein>